<name>A0A4S9EH23_AURPU</name>
<proteinExistence type="predicted"/>
<sequence length="110" mass="11611">MTENIKAHNDNEHDRAPNNTTPTDTLPDKINNVELGSEDQKGLLSPLLDPIGQGLQNVLSPLGNLIGGIGDGMAAYTTRDQEGKENRGDGGYEKFGGKEQNGGNPLGVVV</sequence>
<feature type="compositionally biased region" description="Basic and acidic residues" evidence="1">
    <location>
        <begin position="1"/>
        <end position="16"/>
    </location>
</feature>
<feature type="region of interest" description="Disordered" evidence="1">
    <location>
        <begin position="78"/>
        <end position="110"/>
    </location>
</feature>
<evidence type="ECO:0000256" key="1">
    <source>
        <dbReference type="SAM" id="MobiDB-lite"/>
    </source>
</evidence>
<comment type="caution">
    <text evidence="2">The sequence shown here is derived from an EMBL/GenBank/DDBJ whole genome shotgun (WGS) entry which is preliminary data.</text>
</comment>
<reference evidence="2 3" key="1">
    <citation type="submission" date="2018-10" db="EMBL/GenBank/DDBJ databases">
        <title>Fifty Aureobasidium pullulans genomes reveal a recombining polyextremotolerant generalist.</title>
        <authorList>
            <person name="Gostincar C."/>
            <person name="Turk M."/>
            <person name="Zajc J."/>
            <person name="Gunde-Cimerman N."/>
        </authorList>
    </citation>
    <scope>NUCLEOTIDE SEQUENCE [LARGE SCALE GENOMIC DNA]</scope>
    <source>
        <strain evidence="2 3">EXF-9785</strain>
    </source>
</reference>
<evidence type="ECO:0000313" key="3">
    <source>
        <dbReference type="Proteomes" id="UP000308953"/>
    </source>
</evidence>
<dbReference type="EMBL" id="QZAV01000240">
    <property type="protein sequence ID" value="THX33449.1"/>
    <property type="molecule type" value="Genomic_DNA"/>
</dbReference>
<feature type="compositionally biased region" description="Basic and acidic residues" evidence="1">
    <location>
        <begin position="79"/>
        <end position="97"/>
    </location>
</feature>
<accession>A0A4S9EH23</accession>
<gene>
    <name evidence="2" type="ORF">D6D10_07853</name>
</gene>
<organism evidence="2 3">
    <name type="scientific">Aureobasidium pullulans</name>
    <name type="common">Black yeast</name>
    <name type="synonym">Pullularia pullulans</name>
    <dbReference type="NCBI Taxonomy" id="5580"/>
    <lineage>
        <taxon>Eukaryota</taxon>
        <taxon>Fungi</taxon>
        <taxon>Dikarya</taxon>
        <taxon>Ascomycota</taxon>
        <taxon>Pezizomycotina</taxon>
        <taxon>Dothideomycetes</taxon>
        <taxon>Dothideomycetidae</taxon>
        <taxon>Dothideales</taxon>
        <taxon>Saccotheciaceae</taxon>
        <taxon>Aureobasidium</taxon>
    </lineage>
</organism>
<protein>
    <submittedName>
        <fullName evidence="2">Uncharacterized protein</fullName>
    </submittedName>
</protein>
<feature type="region of interest" description="Disordered" evidence="1">
    <location>
        <begin position="1"/>
        <end position="37"/>
    </location>
</feature>
<dbReference type="Proteomes" id="UP000308953">
    <property type="component" value="Unassembled WGS sequence"/>
</dbReference>
<dbReference type="AlphaFoldDB" id="A0A4S9EH23"/>
<evidence type="ECO:0000313" key="2">
    <source>
        <dbReference type="EMBL" id="THX33449.1"/>
    </source>
</evidence>